<accession>A0ABP9LW76</accession>
<reference evidence="3" key="1">
    <citation type="journal article" date="2019" name="Int. J. Syst. Evol. Microbiol.">
        <title>The Global Catalogue of Microorganisms (GCM) 10K type strain sequencing project: providing services to taxonomists for standard genome sequencing and annotation.</title>
        <authorList>
            <consortium name="The Broad Institute Genomics Platform"/>
            <consortium name="The Broad Institute Genome Sequencing Center for Infectious Disease"/>
            <person name="Wu L."/>
            <person name="Ma J."/>
        </authorList>
    </citation>
    <scope>NUCLEOTIDE SEQUENCE [LARGE SCALE GENOMIC DNA]</scope>
    <source>
        <strain evidence="3">JCM 18423</strain>
    </source>
</reference>
<dbReference type="Pfam" id="PF02464">
    <property type="entry name" value="CinA"/>
    <property type="match status" value="1"/>
</dbReference>
<dbReference type="InterPro" id="IPR036653">
    <property type="entry name" value="CinA-like_C"/>
</dbReference>
<dbReference type="Gene3D" id="3.90.950.20">
    <property type="entry name" value="CinA-like"/>
    <property type="match status" value="1"/>
</dbReference>
<evidence type="ECO:0000313" key="2">
    <source>
        <dbReference type="EMBL" id="GAA5083539.1"/>
    </source>
</evidence>
<sequence length="184" mass="19162">MTHHLALFDESTSTLATALLQHRLVVATAESCTGGLLAAALTAVSGSSQWFDRGYITYSNQAKQQELGVNPDTLDKYGAVSEQTAMEMARGVLGMSAAADIALSTTGIAGPSGATPGKPVGMVCFGFARRVGEGVVAHALTVVFEGDRHQVRQQAVLFALQKALDLINPHLATSTDFAPGSSDQ</sequence>
<gene>
    <name evidence="2" type="ORF">GCM10023337_00310</name>
</gene>
<dbReference type="InterPro" id="IPR008136">
    <property type="entry name" value="CinA_C"/>
</dbReference>
<protein>
    <submittedName>
        <fullName evidence="2">CinA family protein</fullName>
    </submittedName>
</protein>
<evidence type="ECO:0000313" key="3">
    <source>
        <dbReference type="Proteomes" id="UP001500227"/>
    </source>
</evidence>
<feature type="domain" description="CinA C-terminal" evidence="1">
    <location>
        <begin position="12"/>
        <end position="164"/>
    </location>
</feature>
<dbReference type="SUPFAM" id="SSF142433">
    <property type="entry name" value="CinA-like"/>
    <property type="match status" value="1"/>
</dbReference>
<proteinExistence type="predicted"/>
<dbReference type="Proteomes" id="UP001500227">
    <property type="component" value="Unassembled WGS sequence"/>
</dbReference>
<dbReference type="EMBL" id="BAABKD010000001">
    <property type="protein sequence ID" value="GAA5083539.1"/>
    <property type="molecule type" value="Genomic_DNA"/>
</dbReference>
<dbReference type="RefSeq" id="WP_300646764.1">
    <property type="nucleotide sequence ID" value="NZ_BAABKD010000001.1"/>
</dbReference>
<evidence type="ECO:0000259" key="1">
    <source>
        <dbReference type="Pfam" id="PF02464"/>
    </source>
</evidence>
<name>A0ABP9LW76_9BURK</name>
<organism evidence="2 3">
    <name type="scientific">Paenalcaligenes hermetiae</name>
    <dbReference type="NCBI Taxonomy" id="1157987"/>
    <lineage>
        <taxon>Bacteria</taxon>
        <taxon>Pseudomonadati</taxon>
        <taxon>Pseudomonadota</taxon>
        <taxon>Betaproteobacteria</taxon>
        <taxon>Burkholderiales</taxon>
        <taxon>Alcaligenaceae</taxon>
        <taxon>Paenalcaligenes</taxon>
    </lineage>
</organism>
<comment type="caution">
    <text evidence="2">The sequence shown here is derived from an EMBL/GenBank/DDBJ whole genome shotgun (WGS) entry which is preliminary data.</text>
</comment>
<dbReference type="NCBIfam" id="TIGR00199">
    <property type="entry name" value="PncC_domain"/>
    <property type="match status" value="1"/>
</dbReference>
<keyword evidence="3" id="KW-1185">Reference proteome</keyword>